<sequence>MVGPNFIAVHTMLDPQVDAVRPMVDALAERIATLGGSPVGTPGALVTQRSWDDYAIGRAQTNAHLAALQAGSRLLSLRAGTITAPRHPLTPGPRAGQSTAGRR</sequence>
<name>A0ABW6WFH2_9ACTN</name>
<evidence type="ECO:0000259" key="3">
    <source>
        <dbReference type="Pfam" id="PF00210"/>
    </source>
</evidence>
<dbReference type="SUPFAM" id="SSF47240">
    <property type="entry name" value="Ferritin-like"/>
    <property type="match status" value="1"/>
</dbReference>
<dbReference type="Proteomes" id="UP001602245">
    <property type="component" value="Unassembled WGS sequence"/>
</dbReference>
<evidence type="ECO:0000313" key="5">
    <source>
        <dbReference type="Proteomes" id="UP001602245"/>
    </source>
</evidence>
<evidence type="ECO:0000313" key="4">
    <source>
        <dbReference type="EMBL" id="MFF5292047.1"/>
    </source>
</evidence>
<dbReference type="Gene3D" id="1.20.1260.10">
    <property type="match status" value="1"/>
</dbReference>
<feature type="region of interest" description="Disordered" evidence="2">
    <location>
        <begin position="81"/>
        <end position="103"/>
    </location>
</feature>
<dbReference type="Pfam" id="PF00210">
    <property type="entry name" value="Ferritin"/>
    <property type="match status" value="1"/>
</dbReference>
<proteinExistence type="inferred from homology"/>
<comment type="caution">
    <text evidence="4">The sequence shown here is derived from an EMBL/GenBank/DDBJ whole genome shotgun (WGS) entry which is preliminary data.</text>
</comment>
<keyword evidence="5" id="KW-1185">Reference proteome</keyword>
<organism evidence="4 5">
    <name type="scientific">Paractinoplanes globisporus</name>
    <dbReference type="NCBI Taxonomy" id="113565"/>
    <lineage>
        <taxon>Bacteria</taxon>
        <taxon>Bacillati</taxon>
        <taxon>Actinomycetota</taxon>
        <taxon>Actinomycetes</taxon>
        <taxon>Micromonosporales</taxon>
        <taxon>Micromonosporaceae</taxon>
        <taxon>Paractinoplanes</taxon>
    </lineage>
</organism>
<dbReference type="PROSITE" id="PS00819">
    <property type="entry name" value="DPS_2"/>
    <property type="match status" value="1"/>
</dbReference>
<protein>
    <submittedName>
        <fullName evidence="4">Dps family protein</fullName>
    </submittedName>
</protein>
<dbReference type="InterPro" id="IPR023188">
    <property type="entry name" value="DPS_DNA-bd_CS"/>
</dbReference>
<gene>
    <name evidence="4" type="ORF">ACFY35_21620</name>
</gene>
<comment type="similarity">
    <text evidence="1">Belongs to the Dps family.</text>
</comment>
<dbReference type="InterPro" id="IPR002177">
    <property type="entry name" value="DPS_DNA-bd"/>
</dbReference>
<dbReference type="PANTHER" id="PTHR42932">
    <property type="entry name" value="GENERAL STRESS PROTEIN 20U"/>
    <property type="match status" value="1"/>
</dbReference>
<dbReference type="PANTHER" id="PTHR42932:SF3">
    <property type="entry name" value="DNA PROTECTION DURING STARVATION PROTEIN"/>
    <property type="match status" value="1"/>
</dbReference>
<reference evidence="4 5" key="1">
    <citation type="submission" date="2024-10" db="EMBL/GenBank/DDBJ databases">
        <title>The Natural Products Discovery Center: Release of the First 8490 Sequenced Strains for Exploring Actinobacteria Biosynthetic Diversity.</title>
        <authorList>
            <person name="Kalkreuter E."/>
            <person name="Kautsar S.A."/>
            <person name="Yang D."/>
            <person name="Bader C.D."/>
            <person name="Teijaro C.N."/>
            <person name="Fluegel L."/>
            <person name="Davis C.M."/>
            <person name="Simpson J.R."/>
            <person name="Lauterbach L."/>
            <person name="Steele A.D."/>
            <person name="Gui C."/>
            <person name="Meng S."/>
            <person name="Li G."/>
            <person name="Viehrig K."/>
            <person name="Ye F."/>
            <person name="Su P."/>
            <person name="Kiefer A.F."/>
            <person name="Nichols A."/>
            <person name="Cepeda A.J."/>
            <person name="Yan W."/>
            <person name="Fan B."/>
            <person name="Jiang Y."/>
            <person name="Adhikari A."/>
            <person name="Zheng C.-J."/>
            <person name="Schuster L."/>
            <person name="Cowan T.M."/>
            <person name="Smanski M.J."/>
            <person name="Chevrette M.G."/>
            <person name="De Carvalho L.P.S."/>
            <person name="Shen B."/>
        </authorList>
    </citation>
    <scope>NUCLEOTIDE SEQUENCE [LARGE SCALE GENOMIC DNA]</scope>
    <source>
        <strain evidence="4 5">NPDC000087</strain>
    </source>
</reference>
<dbReference type="EMBL" id="JBIAZU010000004">
    <property type="protein sequence ID" value="MFF5292047.1"/>
    <property type="molecule type" value="Genomic_DNA"/>
</dbReference>
<feature type="domain" description="Ferritin/DPS" evidence="3">
    <location>
        <begin position="2"/>
        <end position="50"/>
    </location>
</feature>
<dbReference type="InterPro" id="IPR008331">
    <property type="entry name" value="Ferritin_DPS_dom"/>
</dbReference>
<dbReference type="RefSeq" id="WP_084698918.1">
    <property type="nucleotide sequence ID" value="NZ_JBIAZU010000004.1"/>
</dbReference>
<dbReference type="InterPro" id="IPR009078">
    <property type="entry name" value="Ferritin-like_SF"/>
</dbReference>
<accession>A0ABW6WFH2</accession>
<evidence type="ECO:0000256" key="2">
    <source>
        <dbReference type="SAM" id="MobiDB-lite"/>
    </source>
</evidence>
<evidence type="ECO:0000256" key="1">
    <source>
        <dbReference type="ARBA" id="ARBA00009497"/>
    </source>
</evidence>
<dbReference type="InterPro" id="IPR012347">
    <property type="entry name" value="Ferritin-like"/>
</dbReference>